<evidence type="ECO:0000313" key="2">
    <source>
        <dbReference type="Proteomes" id="UP000243416"/>
    </source>
</evidence>
<name>A0A656Z8E7_9PROT</name>
<dbReference type="Proteomes" id="UP000243416">
    <property type="component" value="Unassembled WGS sequence"/>
</dbReference>
<proteinExistence type="predicted"/>
<gene>
    <name evidence="1" type="ORF">ACY05_00180</name>
</gene>
<keyword evidence="2" id="KW-1185">Reference proteome</keyword>
<dbReference type="OrthoDB" id="9157371at2"/>
<evidence type="ECO:0000313" key="1">
    <source>
        <dbReference type="EMBL" id="KYC29051.1"/>
    </source>
</evidence>
<dbReference type="AlphaFoldDB" id="A0A656Z8E7"/>
<sequence>MRSTRRSRAAHQTHRADAMRRDIASLAARLMAADGIDDFSLAKRKAARQLGAPNSEALPTNQEVETALLAYQALYQEDEQRERLAVMRREALALMQRLRPFHPYLTGPVLIGTAGRYSRAEIDLYADSGKEVEIFLLDQHLDFEHVDPGRGPEAPELRLLVTGEVGKAGETTGFLLSVYPHGQERVRRRSPHTGQSERRAGIEALTALLAAEVD</sequence>
<organism evidence="1 2">
    <name type="scientific">Sterolibacterium denitrificans</name>
    <dbReference type="NCBI Taxonomy" id="157592"/>
    <lineage>
        <taxon>Bacteria</taxon>
        <taxon>Pseudomonadati</taxon>
        <taxon>Pseudomonadota</taxon>
        <taxon>Betaproteobacteria</taxon>
        <taxon>Nitrosomonadales</taxon>
        <taxon>Sterolibacteriaceae</taxon>
        <taxon>Sterolibacterium</taxon>
    </lineage>
</organism>
<comment type="caution">
    <text evidence="1">The sequence shown here is derived from an EMBL/GenBank/DDBJ whole genome shotgun (WGS) entry which is preliminary data.</text>
</comment>
<protein>
    <submittedName>
        <fullName evidence="1">Uncharacterized protein</fullName>
    </submittedName>
</protein>
<reference evidence="1 2" key="1">
    <citation type="journal article" date="2016" name="ISME J.">
        <title>Integrated multi-omics analyses reveal the biochemical mechanisms and phylogenetic relevance of anaerobic androgen biodegradation in the environment.</title>
        <authorList>
            <person name="Yang F.C."/>
            <person name="Chen Y.L."/>
            <person name="Tang S.L."/>
            <person name="Yu C.P."/>
            <person name="Wang P.H."/>
            <person name="Ismail W."/>
            <person name="Wang C.H."/>
            <person name="Ding J.Y."/>
            <person name="Yang C.Y."/>
            <person name="Yang C.Y."/>
            <person name="Chiang Y.R."/>
        </authorList>
    </citation>
    <scope>NUCLEOTIDE SEQUENCE [LARGE SCALE GENOMIC DNA]</scope>
    <source>
        <strain evidence="1 2">DSM 13999</strain>
    </source>
</reference>
<accession>A0A656Z8E7</accession>
<dbReference type="EMBL" id="LFZK01000001">
    <property type="protein sequence ID" value="KYC29051.1"/>
    <property type="molecule type" value="Genomic_DNA"/>
</dbReference>